<dbReference type="Proteomes" id="UP000703269">
    <property type="component" value="Unassembled WGS sequence"/>
</dbReference>
<organism evidence="2 3">
    <name type="scientific">Phanerochaete sordida</name>
    <dbReference type="NCBI Taxonomy" id="48140"/>
    <lineage>
        <taxon>Eukaryota</taxon>
        <taxon>Fungi</taxon>
        <taxon>Dikarya</taxon>
        <taxon>Basidiomycota</taxon>
        <taxon>Agaricomycotina</taxon>
        <taxon>Agaricomycetes</taxon>
        <taxon>Polyporales</taxon>
        <taxon>Phanerochaetaceae</taxon>
        <taxon>Phanerochaete</taxon>
    </lineage>
</organism>
<evidence type="ECO:0000313" key="3">
    <source>
        <dbReference type="Proteomes" id="UP000703269"/>
    </source>
</evidence>
<evidence type="ECO:0000313" key="2">
    <source>
        <dbReference type="EMBL" id="GJE92980.1"/>
    </source>
</evidence>
<dbReference type="EMBL" id="BPQB01000029">
    <property type="protein sequence ID" value="GJE92980.1"/>
    <property type="molecule type" value="Genomic_DNA"/>
</dbReference>
<feature type="compositionally biased region" description="Basic residues" evidence="1">
    <location>
        <begin position="1"/>
        <end position="11"/>
    </location>
</feature>
<dbReference type="AlphaFoldDB" id="A0A9P3LF60"/>
<feature type="compositionally biased region" description="Low complexity" evidence="1">
    <location>
        <begin position="13"/>
        <end position="27"/>
    </location>
</feature>
<gene>
    <name evidence="2" type="ORF">PsYK624_091390</name>
</gene>
<name>A0A9P3LF60_9APHY</name>
<accession>A0A9P3LF60</accession>
<comment type="caution">
    <text evidence="2">The sequence shown here is derived from an EMBL/GenBank/DDBJ whole genome shotgun (WGS) entry which is preliminary data.</text>
</comment>
<evidence type="ECO:0000256" key="1">
    <source>
        <dbReference type="SAM" id="MobiDB-lite"/>
    </source>
</evidence>
<protein>
    <submittedName>
        <fullName evidence="2">Uncharacterized protein</fullName>
    </submittedName>
</protein>
<proteinExistence type="predicted"/>
<feature type="region of interest" description="Disordered" evidence="1">
    <location>
        <begin position="1"/>
        <end position="27"/>
    </location>
</feature>
<keyword evidence="3" id="KW-1185">Reference proteome</keyword>
<sequence>MSTNARKHRKLQPAPKATRAAAAAEPPIIIQPARTRPVYHPFGNTFNIPTAPAVQPQAVAAPTHRRDETSLIESRSFPLPQHIIDRIVDHIAEDVIDLEWLPKREAQWFAHCSLISRAFHHRSSHHLFRCITFKIDLDVEGNDSGDAIWALGEKFLTFCANSSPRLRKYVAGLRVVPTETFDVASARPVLDRIITALPNLNLLSFFSEMDVESSTMLSAQFPASHARHTIDCLEFCGTSPLALLEGFCSIQKLILISIVPTALEPVSRHLAVTHLEIEEVDPYALGALQRVLRPGTLKKLVMDSSNLLEDDDSINAANEFLAACAQNLGRLIIGIDYYRQNARPLELQSCAKLHTVELVVGYDRVQPNFERICQGVLTYLPPSVRKLRVQLECVEIGSAPCAVEVDWNALERYLTPLPRLQSVEIIVDVTRENDDEEPTHIFEKLHTDAAEDWLLAQQNMMPKNLRKLASFDYRLVLRDRPRWKITRQARWKIPAWNVT</sequence>
<reference evidence="2 3" key="1">
    <citation type="submission" date="2021-08" db="EMBL/GenBank/DDBJ databases">
        <title>Draft Genome Sequence of Phanerochaete sordida strain YK-624.</title>
        <authorList>
            <person name="Mori T."/>
            <person name="Dohra H."/>
            <person name="Suzuki T."/>
            <person name="Kawagishi H."/>
            <person name="Hirai H."/>
        </authorList>
    </citation>
    <scope>NUCLEOTIDE SEQUENCE [LARGE SCALE GENOMIC DNA]</scope>
    <source>
        <strain evidence="2 3">YK-624</strain>
    </source>
</reference>